<evidence type="ECO:0000259" key="2">
    <source>
        <dbReference type="Pfam" id="PF00149"/>
    </source>
</evidence>
<dbReference type="InterPro" id="IPR029052">
    <property type="entry name" value="Metallo-depent_PP-like"/>
</dbReference>
<evidence type="ECO:0000313" key="3">
    <source>
        <dbReference type="EMBL" id="HIV99078.1"/>
    </source>
</evidence>
<dbReference type="SUPFAM" id="SSF56300">
    <property type="entry name" value="Metallo-dependent phosphatases"/>
    <property type="match status" value="1"/>
</dbReference>
<sequence>MRKIILSLLLLLLVSCSLDLIGNKIIVPEDAFIIKKSYEDRSNDGRIKILVLSDVHADAKKDRITHYEESLEEMKEEMKDADAIVLLGDIVCSLSESSGRDALLSFFRTLREKNICNLPVFYVLGNHETDSLSWEKTESYLNEVAGDRENKSFYYAFKISNTAFYILNSAYRLFSSSQLDELEKAVSVNDAQYSVFLSHIPILSNAGDQSMGAMVVEDTEEKARILRILEKCGNSVYLSGHHHSGDDVIEISESVAHFIFPSNVEDNYPILTNSSGCWSVFTLDEKNSIFEIEVHRAEDNSIERKYSFSFP</sequence>
<dbReference type="GO" id="GO:0016787">
    <property type="term" value="F:hydrolase activity"/>
    <property type="evidence" value="ECO:0007669"/>
    <property type="project" value="InterPro"/>
</dbReference>
<dbReference type="PANTHER" id="PTHR31302">
    <property type="entry name" value="TRANSMEMBRANE PROTEIN WITH METALLOPHOSPHOESTERASE DOMAIN-RELATED"/>
    <property type="match status" value="1"/>
</dbReference>
<evidence type="ECO:0000256" key="1">
    <source>
        <dbReference type="SAM" id="Coils"/>
    </source>
</evidence>
<evidence type="ECO:0000313" key="4">
    <source>
        <dbReference type="Proteomes" id="UP000823936"/>
    </source>
</evidence>
<reference evidence="3" key="2">
    <citation type="submission" date="2021-04" db="EMBL/GenBank/DDBJ databases">
        <authorList>
            <person name="Gilroy R."/>
        </authorList>
    </citation>
    <scope>NUCLEOTIDE SEQUENCE</scope>
    <source>
        <strain evidence="3">Gambia11-129</strain>
    </source>
</reference>
<dbReference type="AlphaFoldDB" id="A0A9D1PT70"/>
<feature type="domain" description="Calcineurin-like phosphoesterase" evidence="2">
    <location>
        <begin position="47"/>
        <end position="244"/>
    </location>
</feature>
<dbReference type="Gene3D" id="3.60.21.10">
    <property type="match status" value="1"/>
</dbReference>
<dbReference type="Proteomes" id="UP000823936">
    <property type="component" value="Unassembled WGS sequence"/>
</dbReference>
<organism evidence="3 4">
    <name type="scientific">Candidatus Ornithospirochaeta avicola</name>
    <dbReference type="NCBI Taxonomy" id="2840896"/>
    <lineage>
        <taxon>Bacteria</taxon>
        <taxon>Pseudomonadati</taxon>
        <taxon>Spirochaetota</taxon>
        <taxon>Spirochaetia</taxon>
        <taxon>Spirochaetales</taxon>
        <taxon>Spirochaetaceae</taxon>
        <taxon>Spirochaetaceae incertae sedis</taxon>
        <taxon>Candidatus Ornithospirochaeta</taxon>
    </lineage>
</organism>
<accession>A0A9D1PT70</accession>
<gene>
    <name evidence="3" type="ORF">IAB12_04820</name>
</gene>
<reference evidence="3" key="1">
    <citation type="journal article" date="2021" name="PeerJ">
        <title>Extensive microbial diversity within the chicken gut microbiome revealed by metagenomics and culture.</title>
        <authorList>
            <person name="Gilroy R."/>
            <person name="Ravi A."/>
            <person name="Getino M."/>
            <person name="Pursley I."/>
            <person name="Horton D.L."/>
            <person name="Alikhan N.F."/>
            <person name="Baker D."/>
            <person name="Gharbi K."/>
            <person name="Hall N."/>
            <person name="Watson M."/>
            <person name="Adriaenssens E.M."/>
            <person name="Foster-Nyarko E."/>
            <person name="Jarju S."/>
            <person name="Secka A."/>
            <person name="Antonio M."/>
            <person name="Oren A."/>
            <person name="Chaudhuri R.R."/>
            <person name="La Ragione R."/>
            <person name="Hildebrand F."/>
            <person name="Pallen M.J."/>
        </authorList>
    </citation>
    <scope>NUCLEOTIDE SEQUENCE</scope>
    <source>
        <strain evidence="3">Gambia11-129</strain>
    </source>
</reference>
<keyword evidence="1" id="KW-0175">Coiled coil</keyword>
<dbReference type="EMBL" id="DXHU01000019">
    <property type="protein sequence ID" value="HIV99078.1"/>
    <property type="molecule type" value="Genomic_DNA"/>
</dbReference>
<dbReference type="Pfam" id="PF00149">
    <property type="entry name" value="Metallophos"/>
    <property type="match status" value="1"/>
</dbReference>
<dbReference type="PROSITE" id="PS51257">
    <property type="entry name" value="PROKAR_LIPOPROTEIN"/>
    <property type="match status" value="1"/>
</dbReference>
<comment type="caution">
    <text evidence="3">The sequence shown here is derived from an EMBL/GenBank/DDBJ whole genome shotgun (WGS) entry which is preliminary data.</text>
</comment>
<name>A0A9D1PT70_9SPIO</name>
<dbReference type="InterPro" id="IPR051158">
    <property type="entry name" value="Metallophosphoesterase_sf"/>
</dbReference>
<dbReference type="InterPro" id="IPR004843">
    <property type="entry name" value="Calcineurin-like_PHP"/>
</dbReference>
<protein>
    <submittedName>
        <fullName evidence="3">Metallophosphoesterase</fullName>
    </submittedName>
</protein>
<dbReference type="PANTHER" id="PTHR31302:SF0">
    <property type="entry name" value="TRANSMEMBRANE PROTEIN WITH METALLOPHOSPHOESTERASE DOMAIN"/>
    <property type="match status" value="1"/>
</dbReference>
<proteinExistence type="predicted"/>
<feature type="coiled-coil region" evidence="1">
    <location>
        <begin position="57"/>
        <end position="84"/>
    </location>
</feature>